<dbReference type="AlphaFoldDB" id="A0A8T0H4A4"/>
<feature type="signal peptide" evidence="6">
    <location>
        <begin position="1"/>
        <end position="22"/>
    </location>
</feature>
<name>A0A8T0H4A4_CERPU</name>
<dbReference type="InterPro" id="IPR021109">
    <property type="entry name" value="Peptidase_aspartic_dom_sf"/>
</dbReference>
<organism evidence="8 9">
    <name type="scientific">Ceratodon purpureus</name>
    <name type="common">Fire moss</name>
    <name type="synonym">Dicranum purpureum</name>
    <dbReference type="NCBI Taxonomy" id="3225"/>
    <lineage>
        <taxon>Eukaryota</taxon>
        <taxon>Viridiplantae</taxon>
        <taxon>Streptophyta</taxon>
        <taxon>Embryophyta</taxon>
        <taxon>Bryophyta</taxon>
        <taxon>Bryophytina</taxon>
        <taxon>Bryopsida</taxon>
        <taxon>Dicranidae</taxon>
        <taxon>Pseudoditrichales</taxon>
        <taxon>Ditrichaceae</taxon>
        <taxon>Ceratodon</taxon>
    </lineage>
</organism>
<sequence>MARAASLFSLSLLLCLMPLVAGYSISTLLETTVPLAGDGHSNGGASNGRELYYFSLKHRDAPNSPFLQRYSSRHELLQTVLQRDEERAKSFLEHIVQRRARQATGMVTEKGFVAMDSGSPPDPRSQQTGDAGVLLPPAGAGEYYTELYVGTPRQLQVAMVDLGSDVVWLGEAPSRLQKRRIDGDAVNSHFYPSSSSSFTPIPARSEPCLTVDGIHVCGNAKSCRVLVGTEDHYTGALEFAYEDIRLNRTHHHKGSVMANIMITISKTPIPTGGVLGLGLGKTSFATQMGSNHIANKFAYCLSDTDEPSGSSLVFNAGEDDPHLEFTPLVTHPHITTFHFVNLIAITVNNIKLPIPSKVLQLHNQGEGGTIIDMSTRFSRFPKSAFDHIMKAFKSHIDLPTILVPGFHLCYSMANSDILRVPSLTLVFQNNARMRLPMENLFVSASEQGDVMCLAMVPTSPGTPTVIGSTQQQNFLMVVDRGRSRVGFAPRQCASLPNL</sequence>
<keyword evidence="4" id="KW-0378">Hydrolase</keyword>
<comment type="similarity">
    <text evidence="1">Belongs to the peptidase A1 family.</text>
</comment>
<dbReference type="PROSITE" id="PS51767">
    <property type="entry name" value="PEPTIDASE_A1"/>
    <property type="match status" value="1"/>
</dbReference>
<keyword evidence="6" id="KW-0732">Signal</keyword>
<dbReference type="CDD" id="cd05476">
    <property type="entry name" value="pepsin_A_like_plant"/>
    <property type="match status" value="1"/>
</dbReference>
<dbReference type="EMBL" id="CM026428">
    <property type="protein sequence ID" value="KAG0566746.1"/>
    <property type="molecule type" value="Genomic_DNA"/>
</dbReference>
<dbReference type="EMBL" id="CM026428">
    <property type="protein sequence ID" value="KAG0566747.1"/>
    <property type="molecule type" value="Genomic_DNA"/>
</dbReference>
<dbReference type="Pfam" id="PF14543">
    <property type="entry name" value="TAXi_N"/>
    <property type="match status" value="1"/>
</dbReference>
<evidence type="ECO:0000313" key="9">
    <source>
        <dbReference type="Proteomes" id="UP000822688"/>
    </source>
</evidence>
<keyword evidence="5" id="KW-0325">Glycoprotein</keyword>
<dbReference type="InterPro" id="IPR051708">
    <property type="entry name" value="Plant_Aspart_Prot_A1"/>
</dbReference>
<dbReference type="InterPro" id="IPR032799">
    <property type="entry name" value="TAXi_C"/>
</dbReference>
<dbReference type="GO" id="GO:0004190">
    <property type="term" value="F:aspartic-type endopeptidase activity"/>
    <property type="evidence" value="ECO:0007669"/>
    <property type="project" value="UniProtKB-KW"/>
</dbReference>
<dbReference type="Pfam" id="PF14541">
    <property type="entry name" value="TAXi_C"/>
    <property type="match status" value="1"/>
</dbReference>
<keyword evidence="9" id="KW-1185">Reference proteome</keyword>
<keyword evidence="2" id="KW-0645">Protease</keyword>
<gene>
    <name evidence="8" type="ORF">KC19_7G084800</name>
</gene>
<dbReference type="GO" id="GO:0006508">
    <property type="term" value="P:proteolysis"/>
    <property type="evidence" value="ECO:0007669"/>
    <property type="project" value="UniProtKB-KW"/>
</dbReference>
<dbReference type="SUPFAM" id="SSF50630">
    <property type="entry name" value="Acid proteases"/>
    <property type="match status" value="1"/>
</dbReference>
<dbReference type="InterPro" id="IPR034161">
    <property type="entry name" value="Pepsin-like_plant"/>
</dbReference>
<feature type="chain" id="PRO_5036274487" description="Peptidase A1 domain-containing protein" evidence="6">
    <location>
        <begin position="23"/>
        <end position="498"/>
    </location>
</feature>
<dbReference type="InterPro" id="IPR032861">
    <property type="entry name" value="TAXi_N"/>
</dbReference>
<evidence type="ECO:0000256" key="1">
    <source>
        <dbReference type="ARBA" id="ARBA00007447"/>
    </source>
</evidence>
<accession>A0A8T0H4A4</accession>
<evidence type="ECO:0000256" key="5">
    <source>
        <dbReference type="ARBA" id="ARBA00023180"/>
    </source>
</evidence>
<evidence type="ECO:0000259" key="7">
    <source>
        <dbReference type="PROSITE" id="PS51767"/>
    </source>
</evidence>
<evidence type="ECO:0000256" key="2">
    <source>
        <dbReference type="ARBA" id="ARBA00022670"/>
    </source>
</evidence>
<proteinExistence type="inferred from homology"/>
<feature type="domain" description="Peptidase A1" evidence="7">
    <location>
        <begin position="143"/>
        <end position="488"/>
    </location>
</feature>
<dbReference type="Gene3D" id="2.40.70.10">
    <property type="entry name" value="Acid Proteases"/>
    <property type="match status" value="2"/>
</dbReference>
<dbReference type="Proteomes" id="UP000822688">
    <property type="component" value="Chromosome 7"/>
</dbReference>
<evidence type="ECO:0000256" key="4">
    <source>
        <dbReference type="ARBA" id="ARBA00022801"/>
    </source>
</evidence>
<dbReference type="InterPro" id="IPR033121">
    <property type="entry name" value="PEPTIDASE_A1"/>
</dbReference>
<dbReference type="PANTHER" id="PTHR47967">
    <property type="entry name" value="OS07G0603500 PROTEIN-RELATED"/>
    <property type="match status" value="1"/>
</dbReference>
<reference evidence="8" key="1">
    <citation type="submission" date="2020-06" db="EMBL/GenBank/DDBJ databases">
        <title>WGS assembly of Ceratodon purpureus strain R40.</title>
        <authorList>
            <person name="Carey S.B."/>
            <person name="Jenkins J."/>
            <person name="Shu S."/>
            <person name="Lovell J.T."/>
            <person name="Sreedasyam A."/>
            <person name="Maumus F."/>
            <person name="Tiley G.P."/>
            <person name="Fernandez-Pozo N."/>
            <person name="Barry K."/>
            <person name="Chen C."/>
            <person name="Wang M."/>
            <person name="Lipzen A."/>
            <person name="Daum C."/>
            <person name="Saski C.A."/>
            <person name="Payton A.C."/>
            <person name="Mcbreen J.C."/>
            <person name="Conrad R.E."/>
            <person name="Kollar L.M."/>
            <person name="Olsson S."/>
            <person name="Huttunen S."/>
            <person name="Landis J.B."/>
            <person name="Wickett N.J."/>
            <person name="Johnson M.G."/>
            <person name="Rensing S.A."/>
            <person name="Grimwood J."/>
            <person name="Schmutz J."/>
            <person name="Mcdaniel S.F."/>
        </authorList>
    </citation>
    <scope>NUCLEOTIDE SEQUENCE</scope>
    <source>
        <strain evidence="8">R40</strain>
    </source>
</reference>
<evidence type="ECO:0000256" key="3">
    <source>
        <dbReference type="ARBA" id="ARBA00022750"/>
    </source>
</evidence>
<comment type="caution">
    <text evidence="8">The sequence shown here is derived from an EMBL/GenBank/DDBJ whole genome shotgun (WGS) entry which is preliminary data.</text>
</comment>
<evidence type="ECO:0000313" key="8">
    <source>
        <dbReference type="EMBL" id="KAG0566746.1"/>
    </source>
</evidence>
<protein>
    <recommendedName>
        <fullName evidence="7">Peptidase A1 domain-containing protein</fullName>
    </recommendedName>
</protein>
<keyword evidence="3" id="KW-0064">Aspartyl protease</keyword>
<evidence type="ECO:0000256" key="6">
    <source>
        <dbReference type="SAM" id="SignalP"/>
    </source>
</evidence>